<dbReference type="InterPro" id="IPR015867">
    <property type="entry name" value="N-reg_PII/ATP_PRibTrfase_C"/>
</dbReference>
<dbReference type="EMBL" id="VOGB01000005">
    <property type="protein sequence ID" value="MQM73357.1"/>
    <property type="molecule type" value="Genomic_DNA"/>
</dbReference>
<proteinExistence type="inferred from homology"/>
<dbReference type="Proteomes" id="UP000473648">
    <property type="component" value="Unassembled WGS sequence"/>
</dbReference>
<dbReference type="AlphaFoldDB" id="A0A6L5GT01"/>
<dbReference type="PANTHER" id="PTHR30115">
    <property type="entry name" value="NITROGEN REGULATORY PROTEIN P-II"/>
    <property type="match status" value="1"/>
</dbReference>
<accession>A0A6L5GT01</accession>
<dbReference type="InterPro" id="IPR011322">
    <property type="entry name" value="N-reg_PII-like_a/b"/>
</dbReference>
<comment type="caution">
    <text evidence="2">The sequence shown here is derived from an EMBL/GenBank/DDBJ whole genome shotgun (WGS) entry which is preliminary data.</text>
</comment>
<evidence type="ECO:0000256" key="1">
    <source>
        <dbReference type="RuleBase" id="RU003936"/>
    </source>
</evidence>
<dbReference type="SUPFAM" id="SSF54913">
    <property type="entry name" value="GlnB-like"/>
    <property type="match status" value="1"/>
</dbReference>
<dbReference type="SMART" id="SM00938">
    <property type="entry name" value="P-II"/>
    <property type="match status" value="1"/>
</dbReference>
<dbReference type="PRINTS" id="PR00340">
    <property type="entry name" value="PIIGLNB"/>
</dbReference>
<keyword evidence="3" id="KW-1185">Reference proteome</keyword>
<dbReference type="Pfam" id="PF00543">
    <property type="entry name" value="P-II"/>
    <property type="match status" value="1"/>
</dbReference>
<dbReference type="GO" id="GO:0005829">
    <property type="term" value="C:cytosol"/>
    <property type="evidence" value="ECO:0007669"/>
    <property type="project" value="TreeGrafter"/>
</dbReference>
<name>A0A6L5GT01_9FIRM</name>
<dbReference type="PANTHER" id="PTHR30115:SF11">
    <property type="entry name" value="NITROGEN REGULATORY PROTEIN P-II HOMOLOG"/>
    <property type="match status" value="1"/>
</dbReference>
<dbReference type="GO" id="GO:0006808">
    <property type="term" value="P:regulation of nitrogen utilization"/>
    <property type="evidence" value="ECO:0007669"/>
    <property type="project" value="InterPro"/>
</dbReference>
<evidence type="ECO:0000313" key="3">
    <source>
        <dbReference type="Proteomes" id="UP000473648"/>
    </source>
</evidence>
<gene>
    <name evidence="2" type="ORF">FRC53_08115</name>
</gene>
<dbReference type="InterPro" id="IPR002187">
    <property type="entry name" value="N-reg_PII"/>
</dbReference>
<dbReference type="GO" id="GO:0030234">
    <property type="term" value="F:enzyme regulator activity"/>
    <property type="evidence" value="ECO:0007669"/>
    <property type="project" value="InterPro"/>
</dbReference>
<dbReference type="GO" id="GO:0005524">
    <property type="term" value="F:ATP binding"/>
    <property type="evidence" value="ECO:0007669"/>
    <property type="project" value="TreeGrafter"/>
</dbReference>
<dbReference type="InterPro" id="IPR017918">
    <property type="entry name" value="N-reg_PII_CS"/>
</dbReference>
<dbReference type="PROSITE" id="PS00638">
    <property type="entry name" value="PII_GLNB_CTER"/>
    <property type="match status" value="1"/>
</dbReference>
<evidence type="ECO:0000313" key="2">
    <source>
        <dbReference type="EMBL" id="MQM73357.1"/>
    </source>
</evidence>
<organism evidence="2 3">
    <name type="scientific">Candidatus Pseudoramibacter fermentans</name>
    <dbReference type="NCBI Taxonomy" id="2594427"/>
    <lineage>
        <taxon>Bacteria</taxon>
        <taxon>Bacillati</taxon>
        <taxon>Bacillota</taxon>
        <taxon>Clostridia</taxon>
        <taxon>Eubacteriales</taxon>
        <taxon>Eubacteriaceae</taxon>
        <taxon>Pseudoramibacter</taxon>
    </lineage>
</organism>
<protein>
    <submittedName>
        <fullName evidence="2">P-II family nitrogen regulator</fullName>
    </submittedName>
</protein>
<dbReference type="Gene3D" id="3.30.70.120">
    <property type="match status" value="1"/>
</dbReference>
<sequence length="113" mass="12545">MKKIDVITRPEKLVALKKIFMTHNCQGMTVSSVMGCGRQRGYLPEMNFVGDDINLLPKIEVFVVTEDEQVEEILADIQTAIGTGTNGDGKVFVTDVVDAMRIRTNERGEDAIK</sequence>
<comment type="similarity">
    <text evidence="1">Belongs to the P(II) protein family.</text>
</comment>
<dbReference type="PROSITE" id="PS51343">
    <property type="entry name" value="PII_GLNB_DOM"/>
    <property type="match status" value="1"/>
</dbReference>
<reference evidence="2" key="1">
    <citation type="journal article" date="2020" name="Appl. Environ. Microbiol.">
        <title>Medium-Chain Fatty Acid Synthesis by 'Candidatus Weimeria bifida' gen. nov., sp. nov., and 'Candidatus Pseudoramibacter fermentans' sp. nov.</title>
        <authorList>
            <person name="Scarborough M.J."/>
            <person name="Myers K.S."/>
            <person name="Donohue T.J."/>
            <person name="Noguera D.R."/>
        </authorList>
    </citation>
    <scope>NUCLEOTIDE SEQUENCE</scope>
    <source>
        <strain evidence="2">EUB1.1</strain>
    </source>
</reference>